<keyword evidence="3" id="KW-1185">Reference proteome</keyword>
<accession>A0A8T0HPI1</accession>
<evidence type="ECO:0000256" key="1">
    <source>
        <dbReference type="SAM" id="MobiDB-lite"/>
    </source>
</evidence>
<comment type="caution">
    <text evidence="2">The sequence shown here is derived from an EMBL/GenBank/DDBJ whole genome shotgun (WGS) entry which is preliminary data.</text>
</comment>
<evidence type="ECO:0000313" key="2">
    <source>
        <dbReference type="EMBL" id="KAG0572533.1"/>
    </source>
</evidence>
<sequence length="256" mass="27883">MPGSSKGSTRLLKNYMFAIVKIWTSLVMMSCPALEIYVMLTIADLTDPWIPTRGPLLSWIAMVFMRRGARDAGDPKPWLPDLPHLSSILLSSDTFVLADMCREEMRVLGVAANYTFLEYLENEHTPLRKCRSSVLDLIPVHHQVDSSSICASLATSSTAPASQSSRFTEAMACLNASVAEALEELALEDVILADLNGEISDDGSVGFVSMASAVSSFADMLVDVAIGRPVHGPEELSDLARAPNPQRAMFPRPPRD</sequence>
<gene>
    <name evidence="2" type="ORF">KC19_VG103200</name>
</gene>
<dbReference type="AlphaFoldDB" id="A0A8T0HPI1"/>
<evidence type="ECO:0000313" key="3">
    <source>
        <dbReference type="Proteomes" id="UP000822688"/>
    </source>
</evidence>
<dbReference type="EMBL" id="CM026426">
    <property type="protein sequence ID" value="KAG0572533.1"/>
    <property type="molecule type" value="Genomic_DNA"/>
</dbReference>
<dbReference type="Proteomes" id="UP000822688">
    <property type="component" value="Chromosome V"/>
</dbReference>
<reference evidence="2" key="1">
    <citation type="submission" date="2020-06" db="EMBL/GenBank/DDBJ databases">
        <title>WGS assembly of Ceratodon purpureus strain R40.</title>
        <authorList>
            <person name="Carey S.B."/>
            <person name="Jenkins J."/>
            <person name="Shu S."/>
            <person name="Lovell J.T."/>
            <person name="Sreedasyam A."/>
            <person name="Maumus F."/>
            <person name="Tiley G.P."/>
            <person name="Fernandez-Pozo N."/>
            <person name="Barry K."/>
            <person name="Chen C."/>
            <person name="Wang M."/>
            <person name="Lipzen A."/>
            <person name="Daum C."/>
            <person name="Saski C.A."/>
            <person name="Payton A.C."/>
            <person name="Mcbreen J.C."/>
            <person name="Conrad R.E."/>
            <person name="Kollar L.M."/>
            <person name="Olsson S."/>
            <person name="Huttunen S."/>
            <person name="Landis J.B."/>
            <person name="Wickett N.J."/>
            <person name="Johnson M.G."/>
            <person name="Rensing S.A."/>
            <person name="Grimwood J."/>
            <person name="Schmutz J."/>
            <person name="Mcdaniel S.F."/>
        </authorList>
    </citation>
    <scope>NUCLEOTIDE SEQUENCE</scope>
    <source>
        <strain evidence="2">R40</strain>
    </source>
</reference>
<organism evidence="2 3">
    <name type="scientific">Ceratodon purpureus</name>
    <name type="common">Fire moss</name>
    <name type="synonym">Dicranum purpureum</name>
    <dbReference type="NCBI Taxonomy" id="3225"/>
    <lineage>
        <taxon>Eukaryota</taxon>
        <taxon>Viridiplantae</taxon>
        <taxon>Streptophyta</taxon>
        <taxon>Embryophyta</taxon>
        <taxon>Bryophyta</taxon>
        <taxon>Bryophytina</taxon>
        <taxon>Bryopsida</taxon>
        <taxon>Dicranidae</taxon>
        <taxon>Pseudoditrichales</taxon>
        <taxon>Ditrichaceae</taxon>
        <taxon>Ceratodon</taxon>
    </lineage>
</organism>
<protein>
    <submittedName>
        <fullName evidence="2">Uncharacterized protein</fullName>
    </submittedName>
</protein>
<proteinExistence type="predicted"/>
<name>A0A8T0HPI1_CERPU</name>
<feature type="region of interest" description="Disordered" evidence="1">
    <location>
        <begin position="234"/>
        <end position="256"/>
    </location>
</feature>